<dbReference type="Proteomes" id="UP000220158">
    <property type="component" value="Chromosome 11"/>
</dbReference>
<reference evidence="2 3" key="1">
    <citation type="submission" date="2015-04" db="EMBL/GenBank/DDBJ databases">
        <authorList>
            <consortium name="Pathogen Informatics"/>
        </authorList>
    </citation>
    <scope>NUCLEOTIDE SEQUENCE [LARGE SCALE GENOMIC DNA]</scope>
    <source>
        <strain evidence="2 3">SGS1</strain>
    </source>
</reference>
<feature type="region of interest" description="Disordered" evidence="1">
    <location>
        <begin position="218"/>
        <end position="250"/>
    </location>
</feature>
<dbReference type="AlphaFoldDB" id="A0A1J1H7V5"/>
<dbReference type="VEuPathDB" id="PlasmoDB:PRELSG_1133400"/>
<dbReference type="KEGG" id="prel:PRELSG_1133400"/>
<evidence type="ECO:0000313" key="2">
    <source>
        <dbReference type="EMBL" id="CRH00986.1"/>
    </source>
</evidence>
<evidence type="ECO:0000313" key="3">
    <source>
        <dbReference type="Proteomes" id="UP000220158"/>
    </source>
</evidence>
<name>A0A1J1H7V5_PLARL</name>
<proteinExistence type="predicted"/>
<keyword evidence="3" id="KW-1185">Reference proteome</keyword>
<gene>
    <name evidence="2" type="ORF">PRELSG_1133400</name>
</gene>
<dbReference type="OMA" id="FNTKYAW"/>
<dbReference type="RefSeq" id="XP_028533987.1">
    <property type="nucleotide sequence ID" value="XM_028677616.1"/>
</dbReference>
<organism evidence="2 3">
    <name type="scientific">Plasmodium relictum</name>
    <dbReference type="NCBI Taxonomy" id="85471"/>
    <lineage>
        <taxon>Eukaryota</taxon>
        <taxon>Sar</taxon>
        <taxon>Alveolata</taxon>
        <taxon>Apicomplexa</taxon>
        <taxon>Aconoidasida</taxon>
        <taxon>Haemosporida</taxon>
        <taxon>Plasmodiidae</taxon>
        <taxon>Plasmodium</taxon>
        <taxon>Plasmodium (Haemamoeba)</taxon>
    </lineage>
</organism>
<protein>
    <recommendedName>
        <fullName evidence="4">F-box domain-containing protein</fullName>
    </recommendedName>
</protein>
<dbReference type="EMBL" id="LN835306">
    <property type="protein sequence ID" value="CRH00986.1"/>
    <property type="molecule type" value="Genomic_DNA"/>
</dbReference>
<feature type="region of interest" description="Disordered" evidence="1">
    <location>
        <begin position="272"/>
        <end position="304"/>
    </location>
</feature>
<dbReference type="GeneID" id="39737113"/>
<evidence type="ECO:0000256" key="1">
    <source>
        <dbReference type="SAM" id="MobiDB-lite"/>
    </source>
</evidence>
<accession>A0A1J1H7V5</accession>
<evidence type="ECO:0008006" key="4">
    <source>
        <dbReference type="Google" id="ProtNLM"/>
    </source>
</evidence>
<sequence>MINKDNISKIIKNKKHSLEDECILDNQVHTLTTNNIPNANNNCFNENKKKKICYLSTHNTPSDNYNIFKNSDIICNLLSFLTFSERWKFKLLNKSFYKAFNTKYAWANLDFRFIDIDLFNFEFIKKYNKLFFNTLSLSLSVNGNESIKMTIDLIIKHFKYLKDLRVYFRKKNTNFIYEGVHPVVSNILNCKMIKENKKEIYKDKRFLCNRLNDNNNNNSNLIKNIKDENEEYNKKDRENDNNDTYYNRRNGEIKKKKNYKLYLNEKEDKKNYASSKCKGKENGVPLLNNNSDNNNEEEKEIKSSKNNDKNIFSLKVIQRENSDDYNISSCDLLDSDLEFNNFFLENYYYKYIDNKNEIEDNVKSDELLQKYIRIIESRKKWKTKNLEIRNNFENLERLIIDVELKGEELLCFVGKLNNLKDIIISKLLYSNKLNRSQNIIIFTCFIEKMRQNNVRLIQLGLYFKHEYKPVDYLNNEKFRKILSERKEYVYNINKEEGDELIHILQKNHLNSLYCLWSNDLFISFEMYEQIKNFHNLKIWILPGWRALSLAKQ</sequence>
<dbReference type="OrthoDB" id="377319at2759"/>
<feature type="compositionally biased region" description="Basic and acidic residues" evidence="1">
    <location>
        <begin position="224"/>
        <end position="240"/>
    </location>
</feature>